<reference evidence="2 3" key="1">
    <citation type="journal article" date="2018" name="Proc. Natl. Acad. Sci. U.S.A.">
        <title>Draft genome sequence of Camellia sinensis var. sinensis provides insights into the evolution of the tea genome and tea quality.</title>
        <authorList>
            <person name="Wei C."/>
            <person name="Yang H."/>
            <person name="Wang S."/>
            <person name="Zhao J."/>
            <person name="Liu C."/>
            <person name="Gao L."/>
            <person name="Xia E."/>
            <person name="Lu Y."/>
            <person name="Tai Y."/>
            <person name="She G."/>
            <person name="Sun J."/>
            <person name="Cao H."/>
            <person name="Tong W."/>
            <person name="Gao Q."/>
            <person name="Li Y."/>
            <person name="Deng W."/>
            <person name="Jiang X."/>
            <person name="Wang W."/>
            <person name="Chen Q."/>
            <person name="Zhang S."/>
            <person name="Li H."/>
            <person name="Wu J."/>
            <person name="Wang P."/>
            <person name="Li P."/>
            <person name="Shi C."/>
            <person name="Zheng F."/>
            <person name="Jian J."/>
            <person name="Huang B."/>
            <person name="Shan D."/>
            <person name="Shi M."/>
            <person name="Fang C."/>
            <person name="Yue Y."/>
            <person name="Li F."/>
            <person name="Li D."/>
            <person name="Wei S."/>
            <person name="Han B."/>
            <person name="Jiang C."/>
            <person name="Yin Y."/>
            <person name="Xia T."/>
            <person name="Zhang Z."/>
            <person name="Bennetzen J.L."/>
            <person name="Zhao S."/>
            <person name="Wan X."/>
        </authorList>
    </citation>
    <scope>NUCLEOTIDE SEQUENCE [LARGE SCALE GENOMIC DNA]</scope>
    <source>
        <strain evidence="3">cv. Shuchazao</strain>
        <tissue evidence="2">Leaf</tissue>
    </source>
</reference>
<name>A0A4S4E0R2_CAMSN</name>
<evidence type="ECO:0000256" key="1">
    <source>
        <dbReference type="SAM" id="MobiDB-lite"/>
    </source>
</evidence>
<gene>
    <name evidence="2" type="ORF">TEA_013798</name>
</gene>
<evidence type="ECO:0000313" key="2">
    <source>
        <dbReference type="EMBL" id="THG09382.1"/>
    </source>
</evidence>
<dbReference type="AlphaFoldDB" id="A0A4S4E0R2"/>
<feature type="region of interest" description="Disordered" evidence="1">
    <location>
        <begin position="1"/>
        <end position="60"/>
    </location>
</feature>
<dbReference type="PANTHER" id="PTHR36813">
    <property type="entry name" value="TRANSMEMBRANE PROTEIN"/>
    <property type="match status" value="1"/>
</dbReference>
<feature type="compositionally biased region" description="Low complexity" evidence="1">
    <location>
        <begin position="25"/>
        <end position="49"/>
    </location>
</feature>
<dbReference type="Proteomes" id="UP000306102">
    <property type="component" value="Unassembled WGS sequence"/>
</dbReference>
<accession>A0A4S4E0R2</accession>
<proteinExistence type="predicted"/>
<sequence length="141" mass="15664">MGCFACFDGGKQQRKEEERQEQFDQSAAGKAARAQLAAAAKQSANSNKGEPVLKTTKSSSHIHDRFFKMMYTVAESKHWHNNLIMFFPFSCVAAHSTSNKAFDACAVFHTVETDVRDRICSWAGVHSSPSNRDVVKLGTFD</sequence>
<evidence type="ECO:0000313" key="3">
    <source>
        <dbReference type="Proteomes" id="UP000306102"/>
    </source>
</evidence>
<organism evidence="2 3">
    <name type="scientific">Camellia sinensis var. sinensis</name>
    <name type="common">China tea</name>
    <dbReference type="NCBI Taxonomy" id="542762"/>
    <lineage>
        <taxon>Eukaryota</taxon>
        <taxon>Viridiplantae</taxon>
        <taxon>Streptophyta</taxon>
        <taxon>Embryophyta</taxon>
        <taxon>Tracheophyta</taxon>
        <taxon>Spermatophyta</taxon>
        <taxon>Magnoliopsida</taxon>
        <taxon>eudicotyledons</taxon>
        <taxon>Gunneridae</taxon>
        <taxon>Pentapetalae</taxon>
        <taxon>asterids</taxon>
        <taxon>Ericales</taxon>
        <taxon>Theaceae</taxon>
        <taxon>Camellia</taxon>
    </lineage>
</organism>
<comment type="caution">
    <text evidence="2">The sequence shown here is derived from an EMBL/GenBank/DDBJ whole genome shotgun (WGS) entry which is preliminary data.</text>
</comment>
<dbReference type="EMBL" id="SDRB02008544">
    <property type="protein sequence ID" value="THG09382.1"/>
    <property type="molecule type" value="Genomic_DNA"/>
</dbReference>
<dbReference type="PANTHER" id="PTHR36813:SF1">
    <property type="entry name" value="TRANSMEMBRANE PROTEIN"/>
    <property type="match status" value="1"/>
</dbReference>
<protein>
    <submittedName>
        <fullName evidence="2">Uncharacterized protein</fullName>
    </submittedName>
</protein>
<keyword evidence="3" id="KW-1185">Reference proteome</keyword>
<feature type="compositionally biased region" description="Basic and acidic residues" evidence="1">
    <location>
        <begin position="11"/>
        <end position="22"/>
    </location>
</feature>